<name>A0ABN1JWM3_9BURK</name>
<accession>A0ABN1JWM3</accession>
<sequence length="101" mass="11038">MSQYTESIGKISRSLVGGFPTGFLSLRVQLFPAHAVREQEHVPSARRDVERHPDERDGRVHQGDRQNAASQTQGAVERWRVGDSGNAAEADIAVAMVRGAT</sequence>
<reference evidence="2 3" key="1">
    <citation type="journal article" date="2019" name="Int. J. Syst. Evol. Microbiol.">
        <title>The Global Catalogue of Microorganisms (GCM) 10K type strain sequencing project: providing services to taxonomists for standard genome sequencing and annotation.</title>
        <authorList>
            <consortium name="The Broad Institute Genomics Platform"/>
            <consortium name="The Broad Institute Genome Sequencing Center for Infectious Disease"/>
            <person name="Wu L."/>
            <person name="Ma J."/>
        </authorList>
    </citation>
    <scope>NUCLEOTIDE SEQUENCE [LARGE SCALE GENOMIC DNA]</scope>
    <source>
        <strain evidence="2 3">JCM 15503</strain>
    </source>
</reference>
<feature type="compositionally biased region" description="Polar residues" evidence="1">
    <location>
        <begin position="65"/>
        <end position="74"/>
    </location>
</feature>
<protein>
    <submittedName>
        <fullName evidence="2">Uncharacterized protein</fullName>
    </submittedName>
</protein>
<comment type="caution">
    <text evidence="2">The sequence shown here is derived from an EMBL/GenBank/DDBJ whole genome shotgun (WGS) entry which is preliminary data.</text>
</comment>
<evidence type="ECO:0000313" key="3">
    <source>
        <dbReference type="Proteomes" id="UP001500279"/>
    </source>
</evidence>
<dbReference type="RefSeq" id="WP_141286092.1">
    <property type="nucleotide sequence ID" value="NZ_BAAAEW010000008.1"/>
</dbReference>
<organism evidence="2 3">
    <name type="scientific">Ideonella azotifigens</name>
    <dbReference type="NCBI Taxonomy" id="513160"/>
    <lineage>
        <taxon>Bacteria</taxon>
        <taxon>Pseudomonadati</taxon>
        <taxon>Pseudomonadota</taxon>
        <taxon>Betaproteobacteria</taxon>
        <taxon>Burkholderiales</taxon>
        <taxon>Sphaerotilaceae</taxon>
        <taxon>Ideonella</taxon>
    </lineage>
</organism>
<feature type="region of interest" description="Disordered" evidence="1">
    <location>
        <begin position="36"/>
        <end position="82"/>
    </location>
</feature>
<keyword evidence="3" id="KW-1185">Reference proteome</keyword>
<gene>
    <name evidence="2" type="ORF">GCM10009107_17240</name>
</gene>
<dbReference type="Proteomes" id="UP001500279">
    <property type="component" value="Unassembled WGS sequence"/>
</dbReference>
<dbReference type="EMBL" id="BAAAEW010000008">
    <property type="protein sequence ID" value="GAA0748135.1"/>
    <property type="molecule type" value="Genomic_DNA"/>
</dbReference>
<proteinExistence type="predicted"/>
<evidence type="ECO:0000256" key="1">
    <source>
        <dbReference type="SAM" id="MobiDB-lite"/>
    </source>
</evidence>
<evidence type="ECO:0000313" key="2">
    <source>
        <dbReference type="EMBL" id="GAA0748135.1"/>
    </source>
</evidence>
<feature type="compositionally biased region" description="Basic and acidic residues" evidence="1">
    <location>
        <begin position="36"/>
        <end position="64"/>
    </location>
</feature>